<evidence type="ECO:0000259" key="8">
    <source>
        <dbReference type="Pfam" id="PF02687"/>
    </source>
</evidence>
<keyword evidence="6 7" id="KW-0472">Membrane</keyword>
<comment type="similarity">
    <text evidence="2">Belongs to the ABC-4 integral membrane protein family. LolC/E subfamily.</text>
</comment>
<keyword evidence="4 7" id="KW-0812">Transmembrane</keyword>
<dbReference type="InterPro" id="IPR003838">
    <property type="entry name" value="ABC3_permease_C"/>
</dbReference>
<evidence type="ECO:0000256" key="6">
    <source>
        <dbReference type="ARBA" id="ARBA00023136"/>
    </source>
</evidence>
<dbReference type="RefSeq" id="WP_161656932.1">
    <property type="nucleotide sequence ID" value="NZ_BMGW01000018.1"/>
</dbReference>
<feature type="transmembrane region" description="Helical" evidence="7">
    <location>
        <begin position="319"/>
        <end position="343"/>
    </location>
</feature>
<evidence type="ECO:0000256" key="4">
    <source>
        <dbReference type="ARBA" id="ARBA00022692"/>
    </source>
</evidence>
<sequence length="788" mass="84432">MVISPLRRKVLRDLRRLWAQVLAIALVLAAGVATLILGNGAYSSLHETRARYYDDYRFADVFADVTRAPRALLGDIREIDNVLAAEARIAKLALLDLPTMAEPGTLFMVSLPENADRGLNLLHLRLGRLPDPQSAHEMVVSEGFAAAHRLHLGARLAVLMNGQRRELVVTGIALSPEFIYALGPGEMMPDPRRFGIAWLPRPALEAAFDLEGAFSNVVLKLAPGASVDRAIEALDRLTAPYGGSGAVAREDQISHAFLDAELKQLRAMVKVLPPIFLMVAAMLVNITLSRLITLEREQIGLLKAIGYSSRAIAQHYVEFVLAIAMLGIVIGVAAGSWLGAGLAQLYVRFFSFPFLIFTRDPQIYGLAAGFTVAAAVAGALFAVRVAVALPPAAAMSPPAPADYRARMAGLRRLFALRQTGVMVARHLFRWPLRTASGMFGVAMAVAILVASLWSFGSINHMIDVTFTRAERHDALVAFGAAEPARALFAARQMPGVLAAEPFRAVAARISHRALSRKLSIMGKPEAPVLSRVLAPDLRPMAMPEAGLILSEALAEALAVRPGDRVTVEFLEGARNTVTLPVSGLSLGYVGLGAAMEIAALNRAAGEGAVISGVALQIDETQQKAFYAAAKATPKTGFVAVTALTVARFKETLAENITVMITVYVGLAAIIAVGVVYNFSRIALSEQGRELASLRVLGFTRGEVSGILFGELATIVLLAQPFGWLFGYVIAFGMVQAFSSDLYRVPFVIGPEVYVTASLVVCAAALASAWAIRGRINSLDMVEVLKTRE</sequence>
<evidence type="ECO:0000259" key="9">
    <source>
        <dbReference type="Pfam" id="PF12704"/>
    </source>
</evidence>
<dbReference type="InterPro" id="IPR051447">
    <property type="entry name" value="Lipoprotein-release_system"/>
</dbReference>
<evidence type="ECO:0000313" key="11">
    <source>
        <dbReference type="Proteomes" id="UP000477083"/>
    </source>
</evidence>
<feature type="transmembrane region" description="Helical" evidence="7">
    <location>
        <begin position="656"/>
        <end position="678"/>
    </location>
</feature>
<dbReference type="InterPro" id="IPR025857">
    <property type="entry name" value="MacB_PCD"/>
</dbReference>
<dbReference type="PANTHER" id="PTHR30489:SF0">
    <property type="entry name" value="LIPOPROTEIN-RELEASING SYSTEM TRANSMEMBRANE PROTEIN LOLE"/>
    <property type="match status" value="1"/>
</dbReference>
<name>A0A6L8VN16_9RHOB</name>
<dbReference type="EMBL" id="WWNR01000018">
    <property type="protein sequence ID" value="MZQ91201.1"/>
    <property type="molecule type" value="Genomic_DNA"/>
</dbReference>
<feature type="domain" description="ABC3 transporter permease C-terminal" evidence="8">
    <location>
        <begin position="663"/>
        <end position="776"/>
    </location>
</feature>
<dbReference type="Pfam" id="PF02687">
    <property type="entry name" value="FtsX"/>
    <property type="match status" value="2"/>
</dbReference>
<dbReference type="OrthoDB" id="5137249at2"/>
<protein>
    <submittedName>
        <fullName evidence="10">FtsX-like permease family protein</fullName>
    </submittedName>
</protein>
<dbReference type="Pfam" id="PF12704">
    <property type="entry name" value="MacB_PCD"/>
    <property type="match status" value="1"/>
</dbReference>
<keyword evidence="3" id="KW-1003">Cell membrane</keyword>
<feature type="transmembrane region" description="Helical" evidence="7">
    <location>
        <begin position="706"/>
        <end position="732"/>
    </location>
</feature>
<comment type="subcellular location">
    <subcellularLocation>
        <location evidence="1">Cell membrane</location>
        <topology evidence="1">Multi-pass membrane protein</topology>
    </subcellularLocation>
</comment>
<evidence type="ECO:0000313" key="10">
    <source>
        <dbReference type="EMBL" id="MZQ91201.1"/>
    </source>
</evidence>
<gene>
    <name evidence="10" type="ORF">GS660_19100</name>
</gene>
<evidence type="ECO:0000256" key="1">
    <source>
        <dbReference type="ARBA" id="ARBA00004651"/>
    </source>
</evidence>
<reference evidence="10 11" key="1">
    <citation type="submission" date="2020-01" db="EMBL/GenBank/DDBJ databases">
        <title>Frigidibacter albus SP32T (=CGMCC 1.13995T).</title>
        <authorList>
            <person name="Liao X."/>
        </authorList>
    </citation>
    <scope>NUCLEOTIDE SEQUENCE [LARGE SCALE GENOMIC DNA]</scope>
    <source>
        <strain evidence="10 11">SP32</strain>
    </source>
</reference>
<proteinExistence type="inferred from homology"/>
<accession>A0A6L8VN16</accession>
<dbReference type="GO" id="GO:0098797">
    <property type="term" value="C:plasma membrane protein complex"/>
    <property type="evidence" value="ECO:0007669"/>
    <property type="project" value="TreeGrafter"/>
</dbReference>
<keyword evidence="5 7" id="KW-1133">Transmembrane helix</keyword>
<dbReference type="AlphaFoldDB" id="A0A6L8VN16"/>
<feature type="transmembrane region" description="Helical" evidence="7">
    <location>
        <begin position="271"/>
        <end position="293"/>
    </location>
</feature>
<organism evidence="10 11">
    <name type="scientific">Frigidibacter albus</name>
    <dbReference type="NCBI Taxonomy" id="1465486"/>
    <lineage>
        <taxon>Bacteria</taxon>
        <taxon>Pseudomonadati</taxon>
        <taxon>Pseudomonadota</taxon>
        <taxon>Alphaproteobacteria</taxon>
        <taxon>Rhodobacterales</taxon>
        <taxon>Paracoccaceae</taxon>
        <taxon>Frigidibacter</taxon>
    </lineage>
</organism>
<dbReference type="GO" id="GO:0044874">
    <property type="term" value="P:lipoprotein localization to outer membrane"/>
    <property type="evidence" value="ECO:0007669"/>
    <property type="project" value="TreeGrafter"/>
</dbReference>
<dbReference type="PANTHER" id="PTHR30489">
    <property type="entry name" value="LIPOPROTEIN-RELEASING SYSTEM TRANSMEMBRANE PROTEIN LOLE"/>
    <property type="match status" value="1"/>
</dbReference>
<comment type="caution">
    <text evidence="10">The sequence shown here is derived from an EMBL/GenBank/DDBJ whole genome shotgun (WGS) entry which is preliminary data.</text>
</comment>
<feature type="transmembrane region" description="Helical" evidence="7">
    <location>
        <begin position="363"/>
        <end position="387"/>
    </location>
</feature>
<evidence type="ECO:0000256" key="5">
    <source>
        <dbReference type="ARBA" id="ARBA00022989"/>
    </source>
</evidence>
<feature type="domain" description="ABC3 transporter permease C-terminal" evidence="8">
    <location>
        <begin position="275"/>
        <end position="389"/>
    </location>
</feature>
<feature type="transmembrane region" description="Helical" evidence="7">
    <location>
        <begin position="21"/>
        <end position="42"/>
    </location>
</feature>
<evidence type="ECO:0000256" key="2">
    <source>
        <dbReference type="ARBA" id="ARBA00005236"/>
    </source>
</evidence>
<evidence type="ECO:0000256" key="7">
    <source>
        <dbReference type="SAM" id="Phobius"/>
    </source>
</evidence>
<evidence type="ECO:0000256" key="3">
    <source>
        <dbReference type="ARBA" id="ARBA00022475"/>
    </source>
</evidence>
<feature type="transmembrane region" description="Helical" evidence="7">
    <location>
        <begin position="752"/>
        <end position="771"/>
    </location>
</feature>
<keyword evidence="11" id="KW-1185">Reference proteome</keyword>
<dbReference type="Proteomes" id="UP000477083">
    <property type="component" value="Unassembled WGS sequence"/>
</dbReference>
<feature type="domain" description="MacB-like periplasmic core" evidence="9">
    <location>
        <begin position="21"/>
        <end position="236"/>
    </location>
</feature>
<feature type="transmembrane region" description="Helical" evidence="7">
    <location>
        <begin position="435"/>
        <end position="455"/>
    </location>
</feature>